<evidence type="ECO:0000256" key="5">
    <source>
        <dbReference type="SAM" id="MobiDB-lite"/>
    </source>
</evidence>
<accession>A0A9P3C6I1</accession>
<feature type="transmembrane region" description="Helical" evidence="6">
    <location>
        <begin position="283"/>
        <end position="305"/>
    </location>
</feature>
<dbReference type="GO" id="GO:0015140">
    <property type="term" value="F:malate transmembrane transporter activity"/>
    <property type="evidence" value="ECO:0007669"/>
    <property type="project" value="InterPro"/>
</dbReference>
<organism evidence="7 8">
    <name type="scientific">Cercospora kikuchii</name>
    <dbReference type="NCBI Taxonomy" id="84275"/>
    <lineage>
        <taxon>Eukaryota</taxon>
        <taxon>Fungi</taxon>
        <taxon>Dikarya</taxon>
        <taxon>Ascomycota</taxon>
        <taxon>Pezizomycotina</taxon>
        <taxon>Dothideomycetes</taxon>
        <taxon>Dothideomycetidae</taxon>
        <taxon>Mycosphaerellales</taxon>
        <taxon>Mycosphaerellaceae</taxon>
        <taxon>Cercospora</taxon>
    </lineage>
</organism>
<evidence type="ECO:0000313" key="7">
    <source>
        <dbReference type="EMBL" id="GIZ37587.1"/>
    </source>
</evidence>
<evidence type="ECO:0000256" key="3">
    <source>
        <dbReference type="ARBA" id="ARBA00022989"/>
    </source>
</evidence>
<feature type="transmembrane region" description="Helical" evidence="6">
    <location>
        <begin position="401"/>
        <end position="422"/>
    </location>
</feature>
<gene>
    <name evidence="7" type="ORF">CKM354_000103000</name>
</gene>
<comment type="subcellular location">
    <subcellularLocation>
        <location evidence="1">Membrane</location>
        <topology evidence="1">Multi-pass membrane protein</topology>
    </subcellularLocation>
</comment>
<dbReference type="InterPro" id="IPR038665">
    <property type="entry name" value="Voltage-dep_anion_channel_sf"/>
</dbReference>
<dbReference type="InterPro" id="IPR004695">
    <property type="entry name" value="SLAC1/Mae1/Ssu1/TehA"/>
</dbReference>
<name>A0A9P3C6I1_9PEZI</name>
<evidence type="ECO:0000256" key="1">
    <source>
        <dbReference type="ARBA" id="ARBA00004141"/>
    </source>
</evidence>
<reference evidence="7 8" key="1">
    <citation type="submission" date="2021-01" db="EMBL/GenBank/DDBJ databases">
        <title>Cercospora kikuchii MAFF 305040 whole genome shotgun sequence.</title>
        <authorList>
            <person name="Kashiwa T."/>
            <person name="Suzuki T."/>
        </authorList>
    </citation>
    <scope>NUCLEOTIDE SEQUENCE [LARGE SCALE GENOMIC DNA]</scope>
    <source>
        <strain evidence="7 8">MAFF 305040</strain>
    </source>
</reference>
<proteinExistence type="predicted"/>
<keyword evidence="3 6" id="KW-1133">Transmembrane helix</keyword>
<feature type="transmembrane region" description="Helical" evidence="6">
    <location>
        <begin position="173"/>
        <end position="190"/>
    </location>
</feature>
<dbReference type="CDD" id="cd09317">
    <property type="entry name" value="TDT_Mae1_like"/>
    <property type="match status" value="1"/>
</dbReference>
<evidence type="ECO:0000313" key="8">
    <source>
        <dbReference type="Proteomes" id="UP000825890"/>
    </source>
</evidence>
<dbReference type="Pfam" id="PF03595">
    <property type="entry name" value="SLAC1"/>
    <property type="match status" value="1"/>
</dbReference>
<dbReference type="PANTHER" id="PTHR31162">
    <property type="entry name" value="MALIC ACID TRANSPORT PROTEIN-RELATED"/>
    <property type="match status" value="1"/>
</dbReference>
<feature type="transmembrane region" description="Helical" evidence="6">
    <location>
        <begin position="103"/>
        <end position="122"/>
    </location>
</feature>
<feature type="transmembrane region" description="Helical" evidence="6">
    <location>
        <begin position="317"/>
        <end position="339"/>
    </location>
</feature>
<dbReference type="Gene3D" id="1.50.10.150">
    <property type="entry name" value="Voltage-dependent anion channel"/>
    <property type="match status" value="1"/>
</dbReference>
<feature type="transmembrane region" description="Helical" evidence="6">
    <location>
        <begin position="244"/>
        <end position="263"/>
    </location>
</feature>
<feature type="compositionally biased region" description="Basic and acidic residues" evidence="5">
    <location>
        <begin position="15"/>
        <end position="25"/>
    </location>
</feature>
<evidence type="ECO:0000256" key="4">
    <source>
        <dbReference type="ARBA" id="ARBA00023136"/>
    </source>
</evidence>
<dbReference type="Proteomes" id="UP000825890">
    <property type="component" value="Unassembled WGS sequence"/>
</dbReference>
<dbReference type="EMBL" id="BOLY01000001">
    <property type="protein sequence ID" value="GIZ37587.1"/>
    <property type="molecule type" value="Genomic_DNA"/>
</dbReference>
<evidence type="ECO:0000256" key="6">
    <source>
        <dbReference type="SAM" id="Phobius"/>
    </source>
</evidence>
<keyword evidence="8" id="KW-1185">Reference proteome</keyword>
<protein>
    <recommendedName>
        <fullName evidence="9">Malic acid transport protein</fullName>
    </recommendedName>
</protein>
<feature type="transmembrane region" description="Helical" evidence="6">
    <location>
        <begin position="128"/>
        <end position="153"/>
    </location>
</feature>
<feature type="region of interest" description="Disordered" evidence="5">
    <location>
        <begin position="1"/>
        <end position="71"/>
    </location>
</feature>
<evidence type="ECO:0000256" key="2">
    <source>
        <dbReference type="ARBA" id="ARBA00022692"/>
    </source>
</evidence>
<dbReference type="InterPro" id="IPR030185">
    <property type="entry name" value="Mae1"/>
</dbReference>
<feature type="compositionally biased region" description="Low complexity" evidence="5">
    <location>
        <begin position="26"/>
        <end position="36"/>
    </location>
</feature>
<keyword evidence="2 6" id="KW-0812">Transmembrane</keyword>
<dbReference type="OrthoDB" id="2901184at2759"/>
<sequence>MHFSTSSDDNAVTEKSPDTSPERGRTTQSATTTPTTGLAPDHHLYPFAEQRRTQDDHLRPPGTPRRPHHFRHWSNHSVSRLRSEVIEHVHDLHFKQRIRHFTWGWFTMTMATGGIANVLYRVPYRFPGLYAIGCIFFILNIVLFLFNVIMISLRFYYHRDTFKHSILHPTESLFIPASIISIGTILMNVSQYGLTQEKVAGLWLLSTMYVFFWIYCGLAVCGSCGIYLILWSTQTFTVAQMTPVWIFPCYPLLVIGPHAAGLAEHLSEMSRPEWAVNVIVGGFVFQGIGFLLSLMIYAAFIYRLMTQKLPAENLRPGMFVSVGPSGFTISGVVGMGDILPRVVDQDFLLPGHGELAGQVSKIASVWFGLWLWGLAFWFFIVSVGAHWNCIQRGRMTFAMTFYSYVFPQTALTTATFYIALALDNRPIRILGCAMAILVIIAWIVVFVMMIRAVINKDILWPQKQEDKDEGGWSANGSEGRPICDVVQCTAITPDQSQGVVESAHVTFRTPEDRSPTISRAITIDVESGAEDFARHAPPLMRGRTRQVDLPAGIV</sequence>
<feature type="transmembrane region" description="Helical" evidence="6">
    <location>
        <begin position="428"/>
        <end position="454"/>
    </location>
</feature>
<dbReference type="AlphaFoldDB" id="A0A9P3C6I1"/>
<keyword evidence="4 6" id="KW-0472">Membrane</keyword>
<feature type="compositionally biased region" description="Basic and acidic residues" evidence="5">
    <location>
        <begin position="40"/>
        <end position="59"/>
    </location>
</feature>
<dbReference type="GO" id="GO:0016020">
    <property type="term" value="C:membrane"/>
    <property type="evidence" value="ECO:0007669"/>
    <property type="project" value="UniProtKB-SubCell"/>
</dbReference>
<dbReference type="PANTHER" id="PTHR31162:SF3">
    <property type="entry name" value="TRANSPORTER_MALIC ACID TRANSPORT PROTEIN, PUTATIVE-RELATED"/>
    <property type="match status" value="1"/>
</dbReference>
<feature type="transmembrane region" description="Helical" evidence="6">
    <location>
        <begin position="210"/>
        <end position="232"/>
    </location>
</feature>
<evidence type="ECO:0008006" key="9">
    <source>
        <dbReference type="Google" id="ProtNLM"/>
    </source>
</evidence>
<feature type="compositionally biased region" description="Polar residues" evidence="5">
    <location>
        <begin position="1"/>
        <end position="10"/>
    </location>
</feature>
<dbReference type="RefSeq" id="XP_044652074.1">
    <property type="nucleotide sequence ID" value="XM_044796139.1"/>
</dbReference>
<dbReference type="GeneID" id="68286605"/>
<comment type="caution">
    <text evidence="7">The sequence shown here is derived from an EMBL/GenBank/DDBJ whole genome shotgun (WGS) entry which is preliminary data.</text>
</comment>
<feature type="transmembrane region" description="Helical" evidence="6">
    <location>
        <begin position="369"/>
        <end position="389"/>
    </location>
</feature>